<organism evidence="2 3">
    <name type="scientific">Gracilimonas sediminicola</name>
    <dbReference type="NCBI Taxonomy" id="2952158"/>
    <lineage>
        <taxon>Bacteria</taxon>
        <taxon>Pseudomonadati</taxon>
        <taxon>Balneolota</taxon>
        <taxon>Balneolia</taxon>
        <taxon>Balneolales</taxon>
        <taxon>Balneolaceae</taxon>
        <taxon>Gracilimonas</taxon>
    </lineage>
</organism>
<dbReference type="AlphaFoldDB" id="A0A9X2RI43"/>
<evidence type="ECO:0000313" key="2">
    <source>
        <dbReference type="EMBL" id="MCP9292499.1"/>
    </source>
</evidence>
<evidence type="ECO:0000313" key="3">
    <source>
        <dbReference type="Proteomes" id="UP001139125"/>
    </source>
</evidence>
<sequence length="87" mass="9548">MENIQGETAPVMSLKDWVISVLISFIPVIGFIMLLVWAFSDSTNPNKKNWAKATLIIFATGFVLYLVFAFIFFGAMMSAGAGGFDSM</sequence>
<name>A0A9X2RI43_9BACT</name>
<feature type="transmembrane region" description="Helical" evidence="1">
    <location>
        <begin position="17"/>
        <end position="39"/>
    </location>
</feature>
<keyword evidence="3" id="KW-1185">Reference proteome</keyword>
<dbReference type="RefSeq" id="WP_255135389.1">
    <property type="nucleotide sequence ID" value="NZ_JANDBC010000003.1"/>
</dbReference>
<dbReference type="Proteomes" id="UP001139125">
    <property type="component" value="Unassembled WGS sequence"/>
</dbReference>
<evidence type="ECO:0000256" key="1">
    <source>
        <dbReference type="SAM" id="Phobius"/>
    </source>
</evidence>
<dbReference type="EMBL" id="JANDBC010000003">
    <property type="protein sequence ID" value="MCP9292499.1"/>
    <property type="molecule type" value="Genomic_DNA"/>
</dbReference>
<feature type="transmembrane region" description="Helical" evidence="1">
    <location>
        <begin position="51"/>
        <end position="77"/>
    </location>
</feature>
<proteinExistence type="predicted"/>
<keyword evidence="1" id="KW-0812">Transmembrane</keyword>
<protein>
    <submittedName>
        <fullName evidence="2">Uncharacterized protein</fullName>
    </submittedName>
</protein>
<gene>
    <name evidence="2" type="ORF">NM125_13005</name>
</gene>
<accession>A0A9X2RI43</accession>
<keyword evidence="1" id="KW-0472">Membrane</keyword>
<reference evidence="2" key="1">
    <citation type="submission" date="2022-06" db="EMBL/GenBank/DDBJ databases">
        <title>Gracilimonas sp. CAU 1638 isolated from sea sediment.</title>
        <authorList>
            <person name="Kim W."/>
        </authorList>
    </citation>
    <scope>NUCLEOTIDE SEQUENCE</scope>
    <source>
        <strain evidence="2">CAU 1638</strain>
    </source>
</reference>
<keyword evidence="1" id="KW-1133">Transmembrane helix</keyword>
<comment type="caution">
    <text evidence="2">The sequence shown here is derived from an EMBL/GenBank/DDBJ whole genome shotgun (WGS) entry which is preliminary data.</text>
</comment>